<feature type="transmembrane region" description="Helical" evidence="1">
    <location>
        <begin position="41"/>
        <end position="61"/>
    </location>
</feature>
<protein>
    <recommendedName>
        <fullName evidence="4">Transporter family-2 protein</fullName>
    </recommendedName>
</protein>
<keyword evidence="1" id="KW-0472">Membrane</keyword>
<dbReference type="Proteomes" id="UP001500851">
    <property type="component" value="Unassembled WGS sequence"/>
</dbReference>
<keyword evidence="3" id="KW-1185">Reference proteome</keyword>
<evidence type="ECO:0000313" key="2">
    <source>
        <dbReference type="EMBL" id="GAA1780881.1"/>
    </source>
</evidence>
<organism evidence="2 3">
    <name type="scientific">Leucobacter iarius</name>
    <dbReference type="NCBI Taxonomy" id="333963"/>
    <lineage>
        <taxon>Bacteria</taxon>
        <taxon>Bacillati</taxon>
        <taxon>Actinomycetota</taxon>
        <taxon>Actinomycetes</taxon>
        <taxon>Micrococcales</taxon>
        <taxon>Microbacteriaceae</taxon>
        <taxon>Leucobacter</taxon>
    </lineage>
</organism>
<dbReference type="InterPro" id="IPR006750">
    <property type="entry name" value="YdcZ"/>
</dbReference>
<keyword evidence="1" id="KW-1133">Transmembrane helix</keyword>
<name>A0ABN2LAC1_9MICO</name>
<keyword evidence="1" id="KW-0812">Transmembrane</keyword>
<dbReference type="Pfam" id="PF04657">
    <property type="entry name" value="DMT_YdcZ"/>
    <property type="match status" value="2"/>
</dbReference>
<evidence type="ECO:0000313" key="3">
    <source>
        <dbReference type="Proteomes" id="UP001500851"/>
    </source>
</evidence>
<feature type="transmembrane region" description="Helical" evidence="1">
    <location>
        <begin position="267"/>
        <end position="285"/>
    </location>
</feature>
<feature type="transmembrane region" description="Helical" evidence="1">
    <location>
        <begin position="109"/>
        <end position="131"/>
    </location>
</feature>
<feature type="transmembrane region" description="Helical" evidence="1">
    <location>
        <begin position="204"/>
        <end position="224"/>
    </location>
</feature>
<dbReference type="PANTHER" id="PTHR34821">
    <property type="entry name" value="INNER MEMBRANE PROTEIN YDCZ"/>
    <property type="match status" value="1"/>
</dbReference>
<sequence>MTQTNSRFPVWAALLGSGLAGMLVAVQSRVNGGLSREIDNGFLAALVSFGSGLVIIGLILLCTPSARRGLSQLARTVRAGELPVWGLLGGTCGGFFVLSQGLVAPALGLALFTVGIVAGQVSGGLVMDRIGLGPGGRVDPTPARVIGTVLAVVAVAFTVWADLRPGSPVWLVLVPIVAGLGMAWQSAVNGLVRSAAHSAITATFINFVTGTAMLGIAAAISLAVRGWPTHWPSEPWFYVGGLIGTLFIAVAAVLVRTAGVLLLSMSNVAGQLIASVALEAGLPLANGVTPGLIAGAAVSLIAVAIAAGGGVGRAKRTGR</sequence>
<dbReference type="EMBL" id="BAAAOB010000001">
    <property type="protein sequence ID" value="GAA1780881.1"/>
    <property type="molecule type" value="Genomic_DNA"/>
</dbReference>
<feature type="transmembrane region" description="Helical" evidence="1">
    <location>
        <begin position="82"/>
        <end position="103"/>
    </location>
</feature>
<comment type="caution">
    <text evidence="2">The sequence shown here is derived from an EMBL/GenBank/DDBJ whole genome shotgun (WGS) entry which is preliminary data.</text>
</comment>
<reference evidence="2 3" key="1">
    <citation type="journal article" date="2019" name="Int. J. Syst. Evol. Microbiol.">
        <title>The Global Catalogue of Microorganisms (GCM) 10K type strain sequencing project: providing services to taxonomists for standard genome sequencing and annotation.</title>
        <authorList>
            <consortium name="The Broad Institute Genomics Platform"/>
            <consortium name="The Broad Institute Genome Sequencing Center for Infectious Disease"/>
            <person name="Wu L."/>
            <person name="Ma J."/>
        </authorList>
    </citation>
    <scope>NUCLEOTIDE SEQUENCE [LARGE SCALE GENOMIC DNA]</scope>
    <source>
        <strain evidence="2 3">JCM 14736</strain>
    </source>
</reference>
<gene>
    <name evidence="2" type="ORF">GCM10009768_07260</name>
</gene>
<feature type="transmembrane region" description="Helical" evidence="1">
    <location>
        <begin position="236"/>
        <end position="255"/>
    </location>
</feature>
<evidence type="ECO:0008006" key="4">
    <source>
        <dbReference type="Google" id="ProtNLM"/>
    </source>
</evidence>
<evidence type="ECO:0000256" key="1">
    <source>
        <dbReference type="SAM" id="Phobius"/>
    </source>
</evidence>
<feature type="transmembrane region" description="Helical" evidence="1">
    <location>
        <begin position="169"/>
        <end position="192"/>
    </location>
</feature>
<dbReference type="RefSeq" id="WP_344029437.1">
    <property type="nucleotide sequence ID" value="NZ_BAAAOB010000001.1"/>
</dbReference>
<feature type="transmembrane region" description="Helical" evidence="1">
    <location>
        <begin position="143"/>
        <end position="163"/>
    </location>
</feature>
<dbReference type="PANTHER" id="PTHR34821:SF2">
    <property type="entry name" value="INNER MEMBRANE PROTEIN YDCZ"/>
    <property type="match status" value="1"/>
</dbReference>
<proteinExistence type="predicted"/>
<accession>A0ABN2LAC1</accession>
<feature type="transmembrane region" description="Helical" evidence="1">
    <location>
        <begin position="291"/>
        <end position="311"/>
    </location>
</feature>